<proteinExistence type="predicted"/>
<feature type="domain" description="Ribbon-helix-helix" evidence="1">
    <location>
        <begin position="16"/>
        <end position="81"/>
    </location>
</feature>
<organism evidence="2 3">
    <name type="scientific">Gemmobacter aquatilis</name>
    <dbReference type="NCBI Taxonomy" id="933059"/>
    <lineage>
        <taxon>Bacteria</taxon>
        <taxon>Pseudomonadati</taxon>
        <taxon>Pseudomonadota</taxon>
        <taxon>Alphaproteobacteria</taxon>
        <taxon>Rhodobacterales</taxon>
        <taxon>Paracoccaceae</taxon>
        <taxon>Gemmobacter</taxon>
    </lineage>
</organism>
<accession>A0A1H7Z1E6</accession>
<keyword evidence="3" id="KW-1185">Reference proteome</keyword>
<keyword evidence="2" id="KW-0238">DNA-binding</keyword>
<sequence length="95" mass="10862">MCRILASDDPSCHERQTRSIRMNGQSTSIRLERAFWDILDAMALHQGYTTPQLLSELQTEILELRGEVNNFTSLLRCTCLRSQSLLGQIPQQVVK</sequence>
<dbReference type="InterPro" id="IPR038268">
    <property type="entry name" value="RHH_sf"/>
</dbReference>
<reference evidence="2 3" key="1">
    <citation type="submission" date="2016-10" db="EMBL/GenBank/DDBJ databases">
        <authorList>
            <person name="de Groot N.N."/>
        </authorList>
    </citation>
    <scope>NUCLEOTIDE SEQUENCE [LARGE SCALE GENOMIC DNA]</scope>
    <source>
        <strain evidence="2 3">DSM 3857</strain>
    </source>
</reference>
<protein>
    <submittedName>
        <fullName evidence="2">Predicted DNA-binding protein, contains Ribbon-helix-helix (RHH) domain</fullName>
    </submittedName>
</protein>
<dbReference type="GO" id="GO:0003677">
    <property type="term" value="F:DNA binding"/>
    <property type="evidence" value="ECO:0007669"/>
    <property type="project" value="UniProtKB-KW"/>
</dbReference>
<gene>
    <name evidence="2" type="ORF">SAMN04488103_101372</name>
</gene>
<evidence type="ECO:0000313" key="2">
    <source>
        <dbReference type="EMBL" id="SEM52035.1"/>
    </source>
</evidence>
<dbReference type="Proteomes" id="UP000198761">
    <property type="component" value="Unassembled WGS sequence"/>
</dbReference>
<dbReference type="STRING" id="933059.SAMN04488103_101372"/>
<name>A0A1H7Z1E6_9RHOB</name>
<dbReference type="Gene3D" id="1.10.3990.20">
    <property type="entry name" value="protein bp1543"/>
    <property type="match status" value="1"/>
</dbReference>
<dbReference type="RefSeq" id="WP_091295940.1">
    <property type="nucleotide sequence ID" value="NZ_FOCE01000001.1"/>
</dbReference>
<dbReference type="Pfam" id="PF13467">
    <property type="entry name" value="RHH_4"/>
    <property type="match status" value="1"/>
</dbReference>
<dbReference type="AlphaFoldDB" id="A0A1H7Z1E6"/>
<dbReference type="OrthoDB" id="5458732at2"/>
<evidence type="ECO:0000259" key="1">
    <source>
        <dbReference type="Pfam" id="PF13467"/>
    </source>
</evidence>
<dbReference type="EMBL" id="FOCE01000001">
    <property type="protein sequence ID" value="SEM52035.1"/>
    <property type="molecule type" value="Genomic_DNA"/>
</dbReference>
<evidence type="ECO:0000313" key="3">
    <source>
        <dbReference type="Proteomes" id="UP000198761"/>
    </source>
</evidence>
<dbReference type="InterPro" id="IPR027373">
    <property type="entry name" value="RHH_dom"/>
</dbReference>